<dbReference type="OrthoDB" id="4335876at2"/>
<reference evidence="5 6" key="1">
    <citation type="submission" date="2016-09" db="EMBL/GenBank/DDBJ databases">
        <title>Streptomyces rubrolavendulae MJM4426 Genome sequencing and assembly.</title>
        <authorList>
            <person name="Kim J.-G."/>
        </authorList>
    </citation>
    <scope>NUCLEOTIDE SEQUENCE [LARGE SCALE GENOMIC DNA]</scope>
    <source>
        <strain evidence="5 6">MJM4426</strain>
    </source>
</reference>
<evidence type="ECO:0000313" key="5">
    <source>
        <dbReference type="EMBL" id="AOT59297.1"/>
    </source>
</evidence>
<dbReference type="InterPro" id="IPR029051">
    <property type="entry name" value="DUF4352"/>
</dbReference>
<accession>A0A1D8G1G6</accession>
<name>A0A1D8G1G6_9ACTN</name>
<sequence length="278" mass="27781">MSQPTQPQYGASYPAPPAPPAQPRNGLGTAALVLGIIGTVVALIPLLFWLGAILGVIALILGAVGMGRAKRGDATNKGVAIAGTVLGVVALIVGVVMGVLTVIAVDKTVDEINKELSSTAPKGTTGGDKGKGAAGDAGTADGGTDGAAVPEVLAGGETIIYDDDLQITVSAAKAFTPSDVAAGHTAGNKAYKVTVVVENGGKAKFDTDTVLLEGRAGKDGVTAEQVFDEGLDGVTGTLAPGKKATGTYAFSVPADAKTLTVEVTPGFDHEATQWELKF</sequence>
<gene>
    <name evidence="5" type="ORF">A4G23_02134</name>
</gene>
<evidence type="ECO:0000256" key="3">
    <source>
        <dbReference type="SAM" id="Phobius"/>
    </source>
</evidence>
<feature type="compositionally biased region" description="Gly residues" evidence="2">
    <location>
        <begin position="124"/>
        <end position="143"/>
    </location>
</feature>
<dbReference type="Proteomes" id="UP000095349">
    <property type="component" value="Chromosome"/>
</dbReference>
<evidence type="ECO:0000313" key="6">
    <source>
        <dbReference type="Proteomes" id="UP000095349"/>
    </source>
</evidence>
<proteinExistence type="predicted"/>
<organism evidence="5 6">
    <name type="scientific">Streptomyces rubrolavendulae</name>
    <dbReference type="NCBI Taxonomy" id="285473"/>
    <lineage>
        <taxon>Bacteria</taxon>
        <taxon>Bacillati</taxon>
        <taxon>Actinomycetota</taxon>
        <taxon>Actinomycetes</taxon>
        <taxon>Kitasatosporales</taxon>
        <taxon>Streptomycetaceae</taxon>
        <taxon>Streptomyces</taxon>
    </lineage>
</organism>
<dbReference type="AlphaFoldDB" id="A0A1D8G1G6"/>
<dbReference type="InterPro" id="IPR029050">
    <property type="entry name" value="Immunoprotect_excell_Ig-like"/>
</dbReference>
<dbReference type="KEGG" id="srn:A4G23_02134"/>
<keyword evidence="3" id="KW-1133">Transmembrane helix</keyword>
<dbReference type="PATRIC" id="fig|285473.5.peg.2225"/>
<feature type="transmembrane region" description="Helical" evidence="3">
    <location>
        <begin position="33"/>
        <end position="66"/>
    </location>
</feature>
<dbReference type="Pfam" id="PF11611">
    <property type="entry name" value="DUF4352"/>
    <property type="match status" value="1"/>
</dbReference>
<feature type="domain" description="DUF4352" evidence="4">
    <location>
        <begin position="162"/>
        <end position="267"/>
    </location>
</feature>
<dbReference type="EMBL" id="CP017316">
    <property type="protein sequence ID" value="AOT59297.1"/>
    <property type="molecule type" value="Genomic_DNA"/>
</dbReference>
<feature type="region of interest" description="Disordered" evidence="2">
    <location>
        <begin position="117"/>
        <end position="143"/>
    </location>
</feature>
<protein>
    <submittedName>
        <fullName evidence="5">Telomeric repeat-binding factor 2</fullName>
    </submittedName>
</protein>
<evidence type="ECO:0000259" key="4">
    <source>
        <dbReference type="Pfam" id="PF11611"/>
    </source>
</evidence>
<keyword evidence="6" id="KW-1185">Reference proteome</keyword>
<feature type="compositionally biased region" description="Low complexity" evidence="2">
    <location>
        <begin position="1"/>
        <end position="13"/>
    </location>
</feature>
<evidence type="ECO:0000256" key="1">
    <source>
        <dbReference type="ARBA" id="ARBA00022729"/>
    </source>
</evidence>
<dbReference type="GeneID" id="91403682"/>
<dbReference type="RefSeq" id="WP_031133201.1">
    <property type="nucleotide sequence ID" value="NZ_CP017316.1"/>
</dbReference>
<keyword evidence="3" id="KW-0812">Transmembrane</keyword>
<feature type="region of interest" description="Disordered" evidence="2">
    <location>
        <begin position="1"/>
        <end position="20"/>
    </location>
</feature>
<evidence type="ECO:0000256" key="2">
    <source>
        <dbReference type="SAM" id="MobiDB-lite"/>
    </source>
</evidence>
<feature type="transmembrane region" description="Helical" evidence="3">
    <location>
        <begin position="78"/>
        <end position="105"/>
    </location>
</feature>
<dbReference type="Gene3D" id="2.60.40.1240">
    <property type="match status" value="1"/>
</dbReference>
<keyword evidence="3" id="KW-0472">Membrane</keyword>
<keyword evidence="1" id="KW-0732">Signal</keyword>